<proteinExistence type="predicted"/>
<reference evidence="1" key="1">
    <citation type="submission" date="2023-10" db="EMBL/GenBank/DDBJ databases">
        <title>Genome assembly of Pristionchus species.</title>
        <authorList>
            <person name="Yoshida K."/>
            <person name="Sommer R.J."/>
        </authorList>
    </citation>
    <scope>NUCLEOTIDE SEQUENCE</scope>
    <source>
        <strain evidence="1">RS0144</strain>
    </source>
</reference>
<sequence length="110" mass="12021">QVHTYTLDLSKNEEINATAGKVKKEVGDEDILINNAGIVTGKKIFECPDELMKKTMAVNCDACFFTAKNFVKSMIDRNNGHVVTIASLAGKVLSLRSANNPVYMIGKMVV</sequence>
<dbReference type="Pfam" id="PF00106">
    <property type="entry name" value="adh_short"/>
    <property type="match status" value="1"/>
</dbReference>
<dbReference type="GO" id="GO:0005811">
    <property type="term" value="C:lipid droplet"/>
    <property type="evidence" value="ECO:0007669"/>
    <property type="project" value="TreeGrafter"/>
</dbReference>
<dbReference type="Proteomes" id="UP001432027">
    <property type="component" value="Unassembled WGS sequence"/>
</dbReference>
<dbReference type="EMBL" id="BTSX01000001">
    <property type="protein sequence ID" value="GMS78872.1"/>
    <property type="molecule type" value="Genomic_DNA"/>
</dbReference>
<dbReference type="InterPro" id="IPR036291">
    <property type="entry name" value="NAD(P)-bd_dom_sf"/>
</dbReference>
<keyword evidence="2" id="KW-1185">Reference proteome</keyword>
<dbReference type="SUPFAM" id="SSF51735">
    <property type="entry name" value="NAD(P)-binding Rossmann-fold domains"/>
    <property type="match status" value="1"/>
</dbReference>
<dbReference type="Gene3D" id="3.40.50.720">
    <property type="entry name" value="NAD(P)-binding Rossmann-like Domain"/>
    <property type="match status" value="1"/>
</dbReference>
<name>A0AAV5S9D7_9BILA</name>
<evidence type="ECO:0000313" key="2">
    <source>
        <dbReference type="Proteomes" id="UP001432027"/>
    </source>
</evidence>
<evidence type="ECO:0008006" key="3">
    <source>
        <dbReference type="Google" id="ProtNLM"/>
    </source>
</evidence>
<comment type="caution">
    <text evidence="1">The sequence shown here is derived from an EMBL/GenBank/DDBJ whole genome shotgun (WGS) entry which is preliminary data.</text>
</comment>
<feature type="non-terminal residue" evidence="1">
    <location>
        <position position="1"/>
    </location>
</feature>
<dbReference type="PANTHER" id="PTHR24322:SF742">
    <property type="entry name" value="PROTEIN DHS-3"/>
    <property type="match status" value="1"/>
</dbReference>
<dbReference type="PANTHER" id="PTHR24322">
    <property type="entry name" value="PKSB"/>
    <property type="match status" value="1"/>
</dbReference>
<accession>A0AAV5S9D7</accession>
<dbReference type="AlphaFoldDB" id="A0AAV5S9D7"/>
<organism evidence="1 2">
    <name type="scientific">Pristionchus entomophagus</name>
    <dbReference type="NCBI Taxonomy" id="358040"/>
    <lineage>
        <taxon>Eukaryota</taxon>
        <taxon>Metazoa</taxon>
        <taxon>Ecdysozoa</taxon>
        <taxon>Nematoda</taxon>
        <taxon>Chromadorea</taxon>
        <taxon>Rhabditida</taxon>
        <taxon>Rhabditina</taxon>
        <taxon>Diplogasteromorpha</taxon>
        <taxon>Diplogasteroidea</taxon>
        <taxon>Neodiplogasteridae</taxon>
        <taxon>Pristionchus</taxon>
    </lineage>
</organism>
<protein>
    <recommendedName>
        <fullName evidence="3">Dehydrogenase</fullName>
    </recommendedName>
</protein>
<gene>
    <name evidence="1" type="ORF">PENTCL1PPCAC_1047</name>
</gene>
<dbReference type="GO" id="GO:0016616">
    <property type="term" value="F:oxidoreductase activity, acting on the CH-OH group of donors, NAD or NADP as acceptor"/>
    <property type="evidence" value="ECO:0007669"/>
    <property type="project" value="TreeGrafter"/>
</dbReference>
<dbReference type="InterPro" id="IPR002347">
    <property type="entry name" value="SDR_fam"/>
</dbReference>
<evidence type="ECO:0000313" key="1">
    <source>
        <dbReference type="EMBL" id="GMS78872.1"/>
    </source>
</evidence>
<dbReference type="PRINTS" id="PR00080">
    <property type="entry name" value="SDRFAMILY"/>
</dbReference>
<dbReference type="PRINTS" id="PR00081">
    <property type="entry name" value="GDHRDH"/>
</dbReference>